<keyword evidence="4" id="KW-0134">Cell wall</keyword>
<dbReference type="EMBL" id="VAHF01000002">
    <property type="protein sequence ID" value="TXG71362.1"/>
    <property type="molecule type" value="Genomic_DNA"/>
</dbReference>
<dbReference type="InterPro" id="IPR027469">
    <property type="entry name" value="Cation_efflux_TMD_sf"/>
</dbReference>
<dbReference type="FunFam" id="2.160.20.10:FF:000004">
    <property type="entry name" value="Pectin lyase-like superfamily protein"/>
    <property type="match status" value="1"/>
</dbReference>
<dbReference type="GO" id="GO:0004650">
    <property type="term" value="F:polygalacturonase activity"/>
    <property type="evidence" value="ECO:0007669"/>
    <property type="project" value="InterPro"/>
</dbReference>
<keyword evidence="11" id="KW-0961">Cell wall biogenesis/degradation</keyword>
<dbReference type="SUPFAM" id="SSF51126">
    <property type="entry name" value="Pectin lyase-like"/>
    <property type="match status" value="1"/>
</dbReference>
<dbReference type="PANTHER" id="PTHR31375">
    <property type="match status" value="1"/>
</dbReference>
<gene>
    <name evidence="16" type="ORF">EZV62_006297</name>
</gene>
<evidence type="ECO:0000313" key="16">
    <source>
        <dbReference type="EMBL" id="TXG71362.1"/>
    </source>
</evidence>
<dbReference type="InterPro" id="IPR058533">
    <property type="entry name" value="Cation_efflux_TM"/>
</dbReference>
<dbReference type="Gene3D" id="1.20.1510.10">
    <property type="entry name" value="Cation efflux protein transmembrane domain"/>
    <property type="match status" value="1"/>
</dbReference>
<evidence type="ECO:0000256" key="3">
    <source>
        <dbReference type="ARBA" id="ARBA00008834"/>
    </source>
</evidence>
<accession>A0A5C7ISK4</accession>
<dbReference type="GO" id="GO:0071555">
    <property type="term" value="P:cell wall organization"/>
    <property type="evidence" value="ECO:0007669"/>
    <property type="project" value="UniProtKB-KW"/>
</dbReference>
<sequence>MVHDLRTDSSDYRTELLSPPPAGEELVVAIEPSWRLNMDRFHLPADHKHMDSHFEFGYLIRNLRKQRKLAGYYKRQEKLLKGYNEVDTFTELGVLPGILTEDGMEQLARSERVAIYASNVANLVLFLAKVYASVESKSLAVIASTLDSLLDLLSGFILWFTAYAMKNPNQYQYPIGKNRMQPVVSLVSSSKHIQLARQGIVVFASVMTTLGLQILFESGRELVIQAQPDRDPEKEKCMIGIMVSFTAVKYALMMYCRRFENDIVRAYAQDHFFDVITNSIGLANAVLAIKFYWWIDPMGTIIIALYTMGNWANTVMENVWSLIGRTAPAEYLAKLTYLIWNHHEEMKQIETYQKVKNKMRNLNMAALLFLMLIVSTVEAQPAVVFDVFKYGANGGANSVITKAFSSAFKEACASATPSKVLIPKGTFLLGELFLEGPCKAAVEIEVQGTLNALTDKPTASGNWVTFKGIDGFTLSGGGTFDGQGPKAWGACGGKFCKELPINLKFQSITNGLVKDITSKDSKQFHVSILGCNNLGFQHFTISAPAESINTDGIHISRSSNINITNSNIGTGDDCISMGPGSQQITITGVTCGPGHGISIGSLGKYQNEEPVVGIRVRGSTFTNTDNGVRIKTWPASFGGSVTDVIYEDIIMNNVNNPVIIDQVYCPSNECNAKLPSKVKISNVGFKNIRGTSATPVAVKLECSSGIPCQGVEVADIGLTYTGKEAPAALSVCSHVQPKISGKNSLPICGVSG</sequence>
<dbReference type="SUPFAM" id="SSF161111">
    <property type="entry name" value="Cation efflux protein transmembrane domain-like"/>
    <property type="match status" value="1"/>
</dbReference>
<evidence type="ECO:0000256" key="1">
    <source>
        <dbReference type="ARBA" id="ARBA00004141"/>
    </source>
</evidence>
<dbReference type="InterPro" id="IPR012334">
    <property type="entry name" value="Pectin_lyas_fold"/>
</dbReference>
<dbReference type="GO" id="GO:0016020">
    <property type="term" value="C:membrane"/>
    <property type="evidence" value="ECO:0007669"/>
    <property type="project" value="UniProtKB-SubCell"/>
</dbReference>
<comment type="subcellular location">
    <subcellularLocation>
        <location evidence="1">Membrane</location>
        <topology evidence="1">Multi-pass membrane protein</topology>
    </subcellularLocation>
    <subcellularLocation>
        <location evidence="2">Secreted</location>
        <location evidence="2">Cell wall</location>
    </subcellularLocation>
</comment>
<comment type="caution">
    <text evidence="16">The sequence shown here is derived from an EMBL/GenBank/DDBJ whole genome shotgun (WGS) entry which is preliminary data.</text>
</comment>
<dbReference type="GO" id="GO:0005975">
    <property type="term" value="P:carbohydrate metabolic process"/>
    <property type="evidence" value="ECO:0007669"/>
    <property type="project" value="InterPro"/>
</dbReference>
<evidence type="ECO:0000256" key="11">
    <source>
        <dbReference type="ARBA" id="ARBA00023316"/>
    </source>
</evidence>
<keyword evidence="7 13" id="KW-0378">Hydrolase</keyword>
<feature type="transmembrane region" description="Helical" evidence="14">
    <location>
        <begin position="362"/>
        <end position="379"/>
    </location>
</feature>
<organism evidence="16 17">
    <name type="scientific">Acer yangbiense</name>
    <dbReference type="NCBI Taxonomy" id="1000413"/>
    <lineage>
        <taxon>Eukaryota</taxon>
        <taxon>Viridiplantae</taxon>
        <taxon>Streptophyta</taxon>
        <taxon>Embryophyta</taxon>
        <taxon>Tracheophyta</taxon>
        <taxon>Spermatophyta</taxon>
        <taxon>Magnoliopsida</taxon>
        <taxon>eudicotyledons</taxon>
        <taxon>Gunneridae</taxon>
        <taxon>Pentapetalae</taxon>
        <taxon>rosids</taxon>
        <taxon>malvids</taxon>
        <taxon>Sapindales</taxon>
        <taxon>Sapindaceae</taxon>
        <taxon>Hippocastanoideae</taxon>
        <taxon>Acereae</taxon>
        <taxon>Acer</taxon>
    </lineage>
</organism>
<evidence type="ECO:0000259" key="15">
    <source>
        <dbReference type="Pfam" id="PF01545"/>
    </source>
</evidence>
<evidence type="ECO:0000256" key="2">
    <source>
        <dbReference type="ARBA" id="ARBA00004191"/>
    </source>
</evidence>
<evidence type="ECO:0000256" key="13">
    <source>
        <dbReference type="RuleBase" id="RU361169"/>
    </source>
</evidence>
<proteinExistence type="inferred from homology"/>
<evidence type="ECO:0000256" key="4">
    <source>
        <dbReference type="ARBA" id="ARBA00022512"/>
    </source>
</evidence>
<comment type="similarity">
    <text evidence="3 13">Belongs to the glycosyl hydrolase 28 family.</text>
</comment>
<dbReference type="Pfam" id="PF01545">
    <property type="entry name" value="Cation_efflux"/>
    <property type="match status" value="1"/>
</dbReference>
<evidence type="ECO:0000256" key="12">
    <source>
        <dbReference type="PROSITE-ProRule" id="PRU10052"/>
    </source>
</evidence>
<dbReference type="GO" id="GO:0008324">
    <property type="term" value="F:monoatomic cation transmembrane transporter activity"/>
    <property type="evidence" value="ECO:0007669"/>
    <property type="project" value="InterPro"/>
</dbReference>
<keyword evidence="10 13" id="KW-0326">Glycosidase</keyword>
<keyword evidence="9 14" id="KW-0472">Membrane</keyword>
<dbReference type="AlphaFoldDB" id="A0A5C7ISK4"/>
<evidence type="ECO:0000256" key="5">
    <source>
        <dbReference type="ARBA" id="ARBA00022525"/>
    </source>
</evidence>
<evidence type="ECO:0000256" key="10">
    <source>
        <dbReference type="ARBA" id="ARBA00023295"/>
    </source>
</evidence>
<protein>
    <recommendedName>
        <fullName evidence="15">Cation efflux protein transmembrane domain-containing protein</fullName>
    </recommendedName>
</protein>
<evidence type="ECO:0000313" key="17">
    <source>
        <dbReference type="Proteomes" id="UP000323000"/>
    </source>
</evidence>
<dbReference type="InterPro" id="IPR011050">
    <property type="entry name" value="Pectin_lyase_fold/virulence"/>
</dbReference>
<evidence type="ECO:0000256" key="8">
    <source>
        <dbReference type="ARBA" id="ARBA00022989"/>
    </source>
</evidence>
<dbReference type="InterPro" id="IPR006626">
    <property type="entry name" value="PbH1"/>
</dbReference>
<dbReference type="Gene3D" id="2.160.20.10">
    <property type="entry name" value="Single-stranded right-handed beta-helix, Pectin lyase-like"/>
    <property type="match status" value="1"/>
</dbReference>
<dbReference type="Pfam" id="PF00295">
    <property type="entry name" value="Glyco_hydro_28"/>
    <property type="match status" value="1"/>
</dbReference>
<keyword evidence="17" id="KW-1185">Reference proteome</keyword>
<evidence type="ECO:0000256" key="14">
    <source>
        <dbReference type="SAM" id="Phobius"/>
    </source>
</evidence>
<feature type="domain" description="Cation efflux protein transmembrane" evidence="15">
    <location>
        <begin position="116"/>
        <end position="322"/>
    </location>
</feature>
<evidence type="ECO:0000256" key="7">
    <source>
        <dbReference type="ARBA" id="ARBA00022801"/>
    </source>
</evidence>
<feature type="active site" evidence="12">
    <location>
        <position position="595"/>
    </location>
</feature>
<evidence type="ECO:0000256" key="6">
    <source>
        <dbReference type="ARBA" id="ARBA00022692"/>
    </source>
</evidence>
<dbReference type="PROSITE" id="PS00502">
    <property type="entry name" value="POLYGALACTURONASE"/>
    <property type="match status" value="1"/>
</dbReference>
<dbReference type="OrthoDB" id="187139at2759"/>
<keyword evidence="6 14" id="KW-0812">Transmembrane</keyword>
<evidence type="ECO:0000256" key="9">
    <source>
        <dbReference type="ARBA" id="ARBA00023136"/>
    </source>
</evidence>
<keyword evidence="5" id="KW-0964">Secreted</keyword>
<dbReference type="SMART" id="SM00710">
    <property type="entry name" value="PbH1"/>
    <property type="match status" value="6"/>
</dbReference>
<dbReference type="Proteomes" id="UP000323000">
    <property type="component" value="Chromosome 2"/>
</dbReference>
<name>A0A5C7ISK4_9ROSI</name>
<dbReference type="InterPro" id="IPR000743">
    <property type="entry name" value="Glyco_hydro_28"/>
</dbReference>
<reference evidence="17" key="1">
    <citation type="journal article" date="2019" name="Gigascience">
        <title>De novo genome assembly of the endangered Acer yangbiense, a plant species with extremely small populations endemic to Yunnan Province, China.</title>
        <authorList>
            <person name="Yang J."/>
            <person name="Wariss H.M."/>
            <person name="Tao L."/>
            <person name="Zhang R."/>
            <person name="Yun Q."/>
            <person name="Hollingsworth P."/>
            <person name="Dao Z."/>
            <person name="Luo G."/>
            <person name="Guo H."/>
            <person name="Ma Y."/>
            <person name="Sun W."/>
        </authorList>
    </citation>
    <scope>NUCLEOTIDE SEQUENCE [LARGE SCALE GENOMIC DNA]</scope>
    <source>
        <strain evidence="17">cv. Malutang</strain>
    </source>
</reference>
<keyword evidence="8 14" id="KW-1133">Transmembrane helix</keyword>